<dbReference type="SUPFAM" id="SSF53756">
    <property type="entry name" value="UDP-Glycosyltransferase/glycogen phosphorylase"/>
    <property type="match status" value="1"/>
</dbReference>
<dbReference type="PANTHER" id="PTHR10788:SF106">
    <property type="entry name" value="BCDNA.GH08860"/>
    <property type="match status" value="1"/>
</dbReference>
<dbReference type="EC" id="2.4.1.15" evidence="2"/>
<dbReference type="AlphaFoldDB" id="A0A6V8LNI7"/>
<keyword evidence="2" id="KW-0328">Glycosyltransferase</keyword>
<name>A0A6V8LNI7_9BACT</name>
<dbReference type="Proteomes" id="UP000494245">
    <property type="component" value="Unassembled WGS sequence"/>
</dbReference>
<dbReference type="GO" id="GO:0005829">
    <property type="term" value="C:cytosol"/>
    <property type="evidence" value="ECO:0007669"/>
    <property type="project" value="TreeGrafter"/>
</dbReference>
<dbReference type="GO" id="GO:0004805">
    <property type="term" value="F:trehalose-phosphatase activity"/>
    <property type="evidence" value="ECO:0007669"/>
    <property type="project" value="TreeGrafter"/>
</dbReference>
<dbReference type="Gene3D" id="3.40.50.2000">
    <property type="entry name" value="Glycogen Phosphorylase B"/>
    <property type="match status" value="2"/>
</dbReference>
<gene>
    <name evidence="2" type="primary">otsA</name>
    <name evidence="2" type="ORF">NNJEOMEG_00395</name>
</gene>
<comment type="similarity">
    <text evidence="1">Belongs to the glycosyltransferase 20 family.</text>
</comment>
<dbReference type="GO" id="GO:0005992">
    <property type="term" value="P:trehalose biosynthetic process"/>
    <property type="evidence" value="ECO:0007669"/>
    <property type="project" value="InterPro"/>
</dbReference>
<dbReference type="Pfam" id="PF00982">
    <property type="entry name" value="Glyco_transf_20"/>
    <property type="match status" value="1"/>
</dbReference>
<protein>
    <submittedName>
        <fullName evidence="2">Trehalose-6-phosphate synthase</fullName>
        <ecNumber evidence="2">2.4.1.15</ecNumber>
    </submittedName>
</protein>
<evidence type="ECO:0000256" key="1">
    <source>
        <dbReference type="ARBA" id="ARBA00008799"/>
    </source>
</evidence>
<sequence length="511" mass="57816">MEQSTHDARRLIVVSNRLPVRVTHEEGKLRIRQGAGGLVTALAPVLRDRGGLWVGWPGATGPGLNAVCRQFSKDAGYLLRPVELDDADVAGFYQGFSNEIVWPLFHEFMLPCNFLPTYWEAYRRANAKFSAAVAAAGRPDDFIWVHDYHLMLMAKQLKEMGKSFRVGFFLHIPFPPADIFLRLPWRRQVVDALLEFDLVGFQTLKDRVNFAESVRRLYPGSRRKGRGQVVSVSSRGRQTRIGGFPISIDFQSFVRDAARQEAVAAARKLREAFGNRFVLFGADRLDYSKGIPERLNAFAHLLESSPELHGKVCLIQVTVPSREEVPMYRDMLAQVERLVSGINGRFATPGWTPVNYIYRNLPREELITYYMAADMCLVTSLGDGMNLVAKEYVACNAALTGTLCLSEFAGAAMEFHRHAAMINPFDVEGVARAIREAMDTPAAVRRRHMRALRDILRRFDVFQWVDSFLMAAFSKRLGDFPTKDGDFYLTVQDRMGPPWDEPWSLDETPTP</sequence>
<dbReference type="PANTHER" id="PTHR10788">
    <property type="entry name" value="TREHALOSE-6-PHOSPHATE SYNTHASE"/>
    <property type="match status" value="1"/>
</dbReference>
<keyword evidence="2" id="KW-0808">Transferase</keyword>
<keyword evidence="3" id="KW-1185">Reference proteome</keyword>
<reference evidence="2 3" key="1">
    <citation type="submission" date="2020-04" db="EMBL/GenBank/DDBJ databases">
        <authorList>
            <consortium name="Desulfovibrio sp. FSS-1 genome sequencing consortium"/>
            <person name="Shimoshige H."/>
            <person name="Kobayashi H."/>
            <person name="Maekawa T."/>
        </authorList>
    </citation>
    <scope>NUCLEOTIDE SEQUENCE [LARGE SCALE GENOMIC DNA]</scope>
    <source>
        <strain evidence="2 3">SIID29052-01</strain>
    </source>
</reference>
<proteinExistence type="inferred from homology"/>
<dbReference type="EMBL" id="BLTE01000001">
    <property type="protein sequence ID" value="GFK92570.1"/>
    <property type="molecule type" value="Genomic_DNA"/>
</dbReference>
<reference evidence="2 3" key="2">
    <citation type="submission" date="2020-05" db="EMBL/GenBank/DDBJ databases">
        <title>Draft genome sequence of Desulfovibrio sp. strainFSS-1.</title>
        <authorList>
            <person name="Shimoshige H."/>
            <person name="Kobayashi H."/>
            <person name="Maekawa T."/>
        </authorList>
    </citation>
    <scope>NUCLEOTIDE SEQUENCE [LARGE SCALE GENOMIC DNA]</scope>
    <source>
        <strain evidence="2 3">SIID29052-01</strain>
    </source>
</reference>
<comment type="caution">
    <text evidence="2">The sequence shown here is derived from an EMBL/GenBank/DDBJ whole genome shotgun (WGS) entry which is preliminary data.</text>
</comment>
<evidence type="ECO:0000313" key="3">
    <source>
        <dbReference type="Proteomes" id="UP000494245"/>
    </source>
</evidence>
<dbReference type="InterPro" id="IPR001830">
    <property type="entry name" value="Glyco_trans_20"/>
</dbReference>
<accession>A0A6V8LNI7</accession>
<evidence type="ECO:0000313" key="2">
    <source>
        <dbReference type="EMBL" id="GFK92570.1"/>
    </source>
</evidence>
<organism evidence="2 3">
    <name type="scientific">Fundidesulfovibrio magnetotacticus</name>
    <dbReference type="NCBI Taxonomy" id="2730080"/>
    <lineage>
        <taxon>Bacteria</taxon>
        <taxon>Pseudomonadati</taxon>
        <taxon>Thermodesulfobacteriota</taxon>
        <taxon>Desulfovibrionia</taxon>
        <taxon>Desulfovibrionales</taxon>
        <taxon>Desulfovibrionaceae</taxon>
        <taxon>Fundidesulfovibrio</taxon>
    </lineage>
</organism>
<dbReference type="CDD" id="cd03788">
    <property type="entry name" value="GT20_TPS"/>
    <property type="match status" value="1"/>
</dbReference>
<dbReference type="GO" id="GO:0003825">
    <property type="term" value="F:alpha,alpha-trehalose-phosphate synthase (UDP-forming) activity"/>
    <property type="evidence" value="ECO:0007669"/>
    <property type="project" value="UniProtKB-EC"/>
</dbReference>